<evidence type="ECO:0000313" key="4">
    <source>
        <dbReference type="Proteomes" id="UP001497497"/>
    </source>
</evidence>
<feature type="region of interest" description="Disordered" evidence="1">
    <location>
        <begin position="331"/>
        <end position="359"/>
    </location>
</feature>
<feature type="compositionally biased region" description="Low complexity" evidence="1">
    <location>
        <begin position="1025"/>
        <end position="1042"/>
    </location>
</feature>
<dbReference type="PANTHER" id="PTHR10098:SF108">
    <property type="entry name" value="TETRATRICOPEPTIDE REPEAT PROTEIN 28"/>
    <property type="match status" value="1"/>
</dbReference>
<dbReference type="AlphaFoldDB" id="A0AAV2HSR3"/>
<dbReference type="Proteomes" id="UP001497497">
    <property type="component" value="Unassembled WGS sequence"/>
</dbReference>
<dbReference type="InterPro" id="IPR024983">
    <property type="entry name" value="CHAT_dom"/>
</dbReference>
<feature type="compositionally biased region" description="Basic and acidic residues" evidence="1">
    <location>
        <begin position="148"/>
        <end position="161"/>
    </location>
</feature>
<feature type="compositionally biased region" description="Polar residues" evidence="1">
    <location>
        <begin position="162"/>
        <end position="192"/>
    </location>
</feature>
<feature type="domain" description="CHAT" evidence="2">
    <location>
        <begin position="226"/>
        <end position="670"/>
    </location>
</feature>
<name>A0AAV2HSR3_LYMST</name>
<accession>A0AAV2HSR3</accession>
<evidence type="ECO:0000259" key="2">
    <source>
        <dbReference type="Pfam" id="PF12770"/>
    </source>
</evidence>
<dbReference type="EMBL" id="CAXITT010000251">
    <property type="protein sequence ID" value="CAL1537155.1"/>
    <property type="molecule type" value="Genomic_DNA"/>
</dbReference>
<proteinExistence type="predicted"/>
<dbReference type="PANTHER" id="PTHR10098">
    <property type="entry name" value="RAPSYN-RELATED"/>
    <property type="match status" value="1"/>
</dbReference>
<feature type="region of interest" description="Disordered" evidence="1">
    <location>
        <begin position="381"/>
        <end position="419"/>
    </location>
</feature>
<keyword evidence="4" id="KW-1185">Reference proteome</keyword>
<protein>
    <recommendedName>
        <fullName evidence="2">CHAT domain-containing protein</fullName>
    </recommendedName>
</protein>
<dbReference type="Pfam" id="PF12770">
    <property type="entry name" value="CHAT"/>
    <property type="match status" value="1"/>
</dbReference>
<organism evidence="3 4">
    <name type="scientific">Lymnaea stagnalis</name>
    <name type="common">Great pond snail</name>
    <name type="synonym">Helix stagnalis</name>
    <dbReference type="NCBI Taxonomy" id="6523"/>
    <lineage>
        <taxon>Eukaryota</taxon>
        <taxon>Metazoa</taxon>
        <taxon>Spiralia</taxon>
        <taxon>Lophotrochozoa</taxon>
        <taxon>Mollusca</taxon>
        <taxon>Gastropoda</taxon>
        <taxon>Heterobranchia</taxon>
        <taxon>Euthyneura</taxon>
        <taxon>Panpulmonata</taxon>
        <taxon>Hygrophila</taxon>
        <taxon>Lymnaeoidea</taxon>
        <taxon>Lymnaeidae</taxon>
        <taxon>Lymnaea</taxon>
    </lineage>
</organism>
<feature type="region of interest" description="Disordered" evidence="1">
    <location>
        <begin position="1016"/>
        <end position="1046"/>
    </location>
</feature>
<feature type="region of interest" description="Disordered" evidence="1">
    <location>
        <begin position="148"/>
        <end position="192"/>
    </location>
</feature>
<evidence type="ECO:0000256" key="1">
    <source>
        <dbReference type="SAM" id="MobiDB-lite"/>
    </source>
</evidence>
<sequence>MQTILSAMSNKLGCLQYAEAHRKRSLITLPNFQLTCRADNHSLDSSREIWGTDHMKRIVSSQNATVLYYSLLENQLLIWVLAPGEGVVRFYSTKASTAHTFTQQITKLLSDMRADWDTSELLTTSEARALPLRDAEIQNLRLNNMKHYESKTKYKSTESEHMNSTITQTPNDSARGTNALSEESLNSKKTGNDSSCDFTKILNESSSTGAETTTCLNDQEKITRKPALRQLYEILISPVSDILENLKQGSHLVIVPDKILNFCPFGALLDHQDKNLYERFSISYISCLLLLDRVIQNELSSLSAEDALNVKRKQACGGGVAQYLSELPGNFHLHNANPDPDSADDTSDSTKKYQRQSINLKEVSNPRLVSYRTHVSPVQKSINMDKTRLELPGRSQTSESRSRSHSPRAEKSGVMAPNLLSDHPSVVEKMLATHTYSTLCAETWTHTDVTSSSQVIPQFQQISDPRTALVFGCPWITQGIKIHDKEWRPKPDLIKAQSELMLVSQCLGTDPILGEQATRQELLTSLETAEVIHIGTWACMRDGLLLVTPEPLTDKEDDTSHLVTISDILNVRLRAKLVVLSTCGLSPARAEQECPMKLAGSFLSAGAECVLVCKWPVPDEVLCKFLVHFYHTLQNSEFVSKALSSGIKAIREDNRWSHVCHWSGFMLVGKDTKMSLSDVRHAQLDQLIDKCEAETEESSAVPILNPKSSIPNFGSKEENLAMLQLHLKNLLRNHYKNPQVIPELFDLLDTALKRLHTMDSTKLPCQLTELLAKNHQAMNLLKWLGFHFQAKEAKLTNPYIIFPHWNTDHLLIPTYDALKAASELTCSPACVTAICETLPLSQDKISILIDLLTITKHASDIQLRVTDFSVHPLWHNTRTKALLTTTGFHQVGLLLSFNMVGMHKQLLVAMLQLLLSFSCYKSPVLLFKLDVNLLGHSNKARDPVIECPKLPSLMPLLLPRNQLRMSSPWLSVIEQKDEMQEKIKLARSATNLSEEYLGHLEKAKTWHHTTVTAQAKETLDKYGRPSSSPKSKVKVKPGSTPSEPRVPVDYEKLLTPRVVRQRRNYAHFVLEERVENIDKRKKDNLVKLYLPYIHS</sequence>
<reference evidence="3 4" key="1">
    <citation type="submission" date="2024-04" db="EMBL/GenBank/DDBJ databases">
        <authorList>
            <consortium name="Genoscope - CEA"/>
            <person name="William W."/>
        </authorList>
    </citation>
    <scope>NUCLEOTIDE SEQUENCE [LARGE SCALE GENOMIC DNA]</scope>
</reference>
<gene>
    <name evidence="3" type="ORF">GSLYS_00011068001</name>
</gene>
<evidence type="ECO:0000313" key="3">
    <source>
        <dbReference type="EMBL" id="CAL1537155.1"/>
    </source>
</evidence>
<comment type="caution">
    <text evidence="3">The sequence shown here is derived from an EMBL/GenBank/DDBJ whole genome shotgun (WGS) entry which is preliminary data.</text>
</comment>